<proteinExistence type="predicted"/>
<dbReference type="PANTHER" id="PTHR47791:SF3">
    <property type="entry name" value="MEIOTICALLY UP-REGULATED GENE 191 PROTEIN"/>
    <property type="match status" value="1"/>
</dbReference>
<keyword evidence="1" id="KW-0378">Hydrolase</keyword>
<dbReference type="EMBL" id="KV454495">
    <property type="protein sequence ID" value="ODV58111.1"/>
    <property type="molecule type" value="Genomic_DNA"/>
</dbReference>
<reference evidence="2" key="1">
    <citation type="submission" date="2016-05" db="EMBL/GenBank/DDBJ databases">
        <title>Comparative genomics of biotechnologically important yeasts.</title>
        <authorList>
            <consortium name="DOE Joint Genome Institute"/>
            <person name="Riley R."/>
            <person name="Haridas S."/>
            <person name="Wolfe K.H."/>
            <person name="Lopes M.R."/>
            <person name="Hittinger C.T."/>
            <person name="Goker M."/>
            <person name="Salamov A."/>
            <person name="Wisecaver J."/>
            <person name="Long T.M."/>
            <person name="Aerts A.L."/>
            <person name="Barry K."/>
            <person name="Choi C."/>
            <person name="Clum A."/>
            <person name="Coughlan A.Y."/>
            <person name="Deshpande S."/>
            <person name="Douglass A.P."/>
            <person name="Hanson S.J."/>
            <person name="Klenk H.-P."/>
            <person name="Labutti K."/>
            <person name="Lapidus A."/>
            <person name="Lindquist E."/>
            <person name="Lipzen A."/>
            <person name="Meier-Kolthoff J.P."/>
            <person name="Ohm R.A."/>
            <person name="Otillar R.P."/>
            <person name="Pangilinan J."/>
            <person name="Peng Y."/>
            <person name="Rokas A."/>
            <person name="Rosa C.A."/>
            <person name="Scheuner C."/>
            <person name="Sibirny A.A."/>
            <person name="Slot J.C."/>
            <person name="Stielow J.B."/>
            <person name="Sun H."/>
            <person name="Kurtzman C.P."/>
            <person name="Blackwell M."/>
            <person name="Grigoriev I.V."/>
            <person name="Jeffries T.W."/>
        </authorList>
    </citation>
    <scope>NUCLEOTIDE SEQUENCE [LARGE SCALE GENOMIC DNA]</scope>
    <source>
        <strain evidence="2">DSM 1968</strain>
    </source>
</reference>
<dbReference type="SUPFAM" id="SSF48208">
    <property type="entry name" value="Six-hairpin glycosidases"/>
    <property type="match status" value="1"/>
</dbReference>
<dbReference type="GO" id="GO:0016787">
    <property type="term" value="F:hydrolase activity"/>
    <property type="evidence" value="ECO:0007669"/>
    <property type="project" value="UniProtKB-KW"/>
</dbReference>
<protein>
    <submittedName>
        <fullName evidence="1">Glycoside hydrolase family 76 protein</fullName>
    </submittedName>
</protein>
<evidence type="ECO:0000313" key="1">
    <source>
        <dbReference type="EMBL" id="ODV58111.1"/>
    </source>
</evidence>
<gene>
    <name evidence="1" type="ORF">ASCRUDRAFT_10575</name>
</gene>
<accession>A0A1D2V8S7</accession>
<dbReference type="Gene3D" id="1.50.10.20">
    <property type="match status" value="1"/>
</dbReference>
<dbReference type="InterPro" id="IPR005198">
    <property type="entry name" value="Glyco_hydro_76"/>
</dbReference>
<keyword evidence="2" id="KW-1185">Reference proteome</keyword>
<dbReference type="PANTHER" id="PTHR47791">
    <property type="entry name" value="MEIOTICALLY UP-REGULATED GENE 191 PROTEIN"/>
    <property type="match status" value="1"/>
</dbReference>
<dbReference type="RefSeq" id="XP_020044418.1">
    <property type="nucleotide sequence ID" value="XM_020188625.1"/>
</dbReference>
<dbReference type="AlphaFoldDB" id="A0A1D2V8S7"/>
<dbReference type="OrthoDB" id="9984024at2759"/>
<organism evidence="1 2">
    <name type="scientific">Ascoidea rubescens DSM 1968</name>
    <dbReference type="NCBI Taxonomy" id="1344418"/>
    <lineage>
        <taxon>Eukaryota</taxon>
        <taxon>Fungi</taxon>
        <taxon>Dikarya</taxon>
        <taxon>Ascomycota</taxon>
        <taxon>Saccharomycotina</taxon>
        <taxon>Saccharomycetes</taxon>
        <taxon>Ascoideaceae</taxon>
        <taxon>Ascoidea</taxon>
    </lineage>
</organism>
<dbReference type="GO" id="GO:0005975">
    <property type="term" value="P:carbohydrate metabolic process"/>
    <property type="evidence" value="ECO:0007669"/>
    <property type="project" value="InterPro"/>
</dbReference>
<name>A0A1D2V8S7_9ASCO</name>
<dbReference type="InParanoid" id="A0A1D2V8S7"/>
<dbReference type="GeneID" id="30962261"/>
<sequence length="410" mass="47500">MQSETAPVTNPSLEGYRMLVKMWTEFWNPTKKTFTSRWSCHGVYGDEKKFNVWSVAVALEAITDGARLYPKEITPMIDLVINALLKYKSPEHHGYCAVENFSGNKDIYYDDDAQVAIGLINAYEVTGGTKRNYLDLARDLLRFLIGGYNYNNNKAKGGVYWHVSHDYVNACTTAEVAIACLKFAKFVPNERNYYVQFAAQCIEWQINTLMDPKDFLIKDGKSENSDNINGAKWSYNTGTTLSAACYLYHYTKSPKWLKIANNLVSAATSHHSEIFDRDYPMEKRYWRDMSYFVQLLFEGLADYMLFIGPEASQEVKDSIEYEFKRHLAYFRKFNYDKNDGFYYQCFECHQTSEDAYKIYKAEWNGHKNYNQNKEDHAKNLIGAASAARIWFQGARVVPELDPEIFSKPNF</sequence>
<dbReference type="InterPro" id="IPR008928">
    <property type="entry name" value="6-hairpin_glycosidase_sf"/>
</dbReference>
<dbReference type="Pfam" id="PF03663">
    <property type="entry name" value="Glyco_hydro_76"/>
    <property type="match status" value="1"/>
</dbReference>
<dbReference type="Proteomes" id="UP000095038">
    <property type="component" value="Unassembled WGS sequence"/>
</dbReference>
<evidence type="ECO:0000313" key="2">
    <source>
        <dbReference type="Proteomes" id="UP000095038"/>
    </source>
</evidence>
<dbReference type="InterPro" id="IPR053169">
    <property type="entry name" value="MUG_Protein"/>
</dbReference>
<dbReference type="STRING" id="1344418.A0A1D2V8S7"/>